<dbReference type="PANTHER" id="PTHR10126">
    <property type="entry name" value="TATA-BOX BINDING PROTEIN"/>
    <property type="match status" value="1"/>
</dbReference>
<evidence type="ECO:0000256" key="1">
    <source>
        <dbReference type="ARBA" id="ARBA00005560"/>
    </source>
</evidence>
<name>A0A9X9T7X8_METOG</name>
<dbReference type="Gene3D" id="3.30.310.10">
    <property type="entry name" value="TATA-Binding Protein"/>
    <property type="match status" value="2"/>
</dbReference>
<keyword evidence="4" id="KW-0804">Transcription</keyword>
<accession>A0A9X9T7X8</accession>
<evidence type="ECO:0008006" key="7">
    <source>
        <dbReference type="Google" id="ProtNLM"/>
    </source>
</evidence>
<dbReference type="GO" id="GO:0006352">
    <property type="term" value="P:DNA-templated transcription initiation"/>
    <property type="evidence" value="ECO:0007669"/>
    <property type="project" value="InterPro"/>
</dbReference>
<dbReference type="PRINTS" id="PR00686">
    <property type="entry name" value="TIFACTORIID"/>
</dbReference>
<evidence type="ECO:0000313" key="5">
    <source>
        <dbReference type="EMBL" id="WAI00552.1"/>
    </source>
</evidence>
<proteinExistence type="inferred from homology"/>
<dbReference type="Proteomes" id="UP001163096">
    <property type="component" value="Chromosome"/>
</dbReference>
<dbReference type="GeneID" id="76835223"/>
<keyword evidence="2" id="KW-0677">Repeat</keyword>
<keyword evidence="6" id="KW-1185">Reference proteome</keyword>
<evidence type="ECO:0000256" key="4">
    <source>
        <dbReference type="ARBA" id="ARBA00023163"/>
    </source>
</evidence>
<dbReference type="GO" id="GO:0003677">
    <property type="term" value="F:DNA binding"/>
    <property type="evidence" value="ECO:0007669"/>
    <property type="project" value="UniProtKB-KW"/>
</dbReference>
<sequence length="173" mass="19555">MRKLEIVNVVATGTLTESLDLEKLHQNLPGTVKSTSHWLKYRLPENNKYIAFYKSGKFLLTGKDVLDKQDELCARILDILRKADVAYTLDHLTINNIVCKTSVKLNKSLDVIIEQADPKKGSYEPEQFPGLIYKDWGVSFLLFSSGSVIITGAKKIEESQNGFNNFVQFLSKI</sequence>
<evidence type="ECO:0000256" key="2">
    <source>
        <dbReference type="ARBA" id="ARBA00022737"/>
    </source>
</evidence>
<dbReference type="InterPro" id="IPR012295">
    <property type="entry name" value="TBP_dom_sf"/>
</dbReference>
<dbReference type="AlphaFoldDB" id="A0A9X9T7X8"/>
<comment type="similarity">
    <text evidence="1">Belongs to the TBP family.</text>
</comment>
<protein>
    <recommendedName>
        <fullName evidence="7">TATA-box-binding protein</fullName>
    </recommendedName>
</protein>
<reference evidence="5" key="1">
    <citation type="submission" date="2022-11" db="EMBL/GenBank/DDBJ databases">
        <title>Complete genome sequence of Methanogenium organophilum DSM 3596.</title>
        <authorList>
            <person name="Chen S.-C."/>
            <person name="Lai S.-J."/>
            <person name="You Y.-T."/>
        </authorList>
    </citation>
    <scope>NUCLEOTIDE SEQUENCE</scope>
    <source>
        <strain evidence="5">DSM 3596</strain>
    </source>
</reference>
<dbReference type="SUPFAM" id="SSF55945">
    <property type="entry name" value="TATA-box binding protein-like"/>
    <property type="match status" value="2"/>
</dbReference>
<evidence type="ECO:0000256" key="3">
    <source>
        <dbReference type="ARBA" id="ARBA00023125"/>
    </source>
</evidence>
<keyword evidence="3" id="KW-0238">DNA-binding</keyword>
<organism evidence="5 6">
    <name type="scientific">Methanogenium organophilum</name>
    <dbReference type="NCBI Taxonomy" id="2199"/>
    <lineage>
        <taxon>Archaea</taxon>
        <taxon>Methanobacteriati</taxon>
        <taxon>Methanobacteriota</taxon>
        <taxon>Stenosarchaea group</taxon>
        <taxon>Methanomicrobia</taxon>
        <taxon>Methanomicrobiales</taxon>
        <taxon>Methanomicrobiaceae</taxon>
        <taxon>Methanogenium</taxon>
    </lineage>
</organism>
<dbReference type="InterPro" id="IPR000814">
    <property type="entry name" value="TBP"/>
</dbReference>
<dbReference type="EMBL" id="CP113361">
    <property type="protein sequence ID" value="WAI00552.1"/>
    <property type="molecule type" value="Genomic_DNA"/>
</dbReference>
<evidence type="ECO:0000313" key="6">
    <source>
        <dbReference type="Proteomes" id="UP001163096"/>
    </source>
</evidence>
<dbReference type="Pfam" id="PF00352">
    <property type="entry name" value="TBP"/>
    <property type="match status" value="2"/>
</dbReference>
<dbReference type="KEGG" id="mou:OU421_08935"/>
<dbReference type="RefSeq" id="WP_268185754.1">
    <property type="nucleotide sequence ID" value="NZ_CP113361.1"/>
</dbReference>
<gene>
    <name evidence="5" type="ORF">OU421_08935</name>
</gene>